<dbReference type="InterPro" id="IPR001412">
    <property type="entry name" value="aa-tRNA-synth_I_CS"/>
</dbReference>
<evidence type="ECO:0000313" key="8">
    <source>
        <dbReference type="EMBL" id="AXN02458.1"/>
    </source>
</evidence>
<evidence type="ECO:0000256" key="3">
    <source>
        <dbReference type="ARBA" id="ARBA00022840"/>
    </source>
</evidence>
<keyword evidence="1 6" id="KW-0436">Ligase</keyword>
<dbReference type="GO" id="GO:0004819">
    <property type="term" value="F:glutamine-tRNA ligase activity"/>
    <property type="evidence" value="ECO:0007669"/>
    <property type="project" value="TreeGrafter"/>
</dbReference>
<dbReference type="Proteomes" id="UP000257084">
    <property type="component" value="Chromosome"/>
</dbReference>
<dbReference type="PRINTS" id="PR00987">
    <property type="entry name" value="TRNASYNTHGLU"/>
</dbReference>
<dbReference type="InterPro" id="IPR050132">
    <property type="entry name" value="Gln/Glu-tRNA_Ligase"/>
</dbReference>
<proteinExistence type="inferred from homology"/>
<keyword evidence="3 6" id="KW-0067">ATP-binding</keyword>
<keyword evidence="4 6" id="KW-0648">Protein biosynthesis</keyword>
<keyword evidence="2 6" id="KW-0547">Nucleotide-binding</keyword>
<keyword evidence="9" id="KW-1185">Reference proteome</keyword>
<evidence type="ECO:0000256" key="4">
    <source>
        <dbReference type="ARBA" id="ARBA00022917"/>
    </source>
</evidence>
<evidence type="ECO:0000313" key="9">
    <source>
        <dbReference type="Proteomes" id="UP000257084"/>
    </source>
</evidence>
<evidence type="ECO:0000256" key="2">
    <source>
        <dbReference type="ARBA" id="ARBA00022741"/>
    </source>
</evidence>
<dbReference type="EMBL" id="CP028360">
    <property type="protein sequence ID" value="AXN02458.1"/>
    <property type="molecule type" value="Genomic_DNA"/>
</dbReference>
<dbReference type="GO" id="GO:0005829">
    <property type="term" value="C:cytosol"/>
    <property type="evidence" value="ECO:0007669"/>
    <property type="project" value="TreeGrafter"/>
</dbReference>
<evidence type="ECO:0000259" key="7">
    <source>
        <dbReference type="Pfam" id="PF00749"/>
    </source>
</evidence>
<comment type="similarity">
    <text evidence="6">Belongs to the class-I aminoacyl-tRNA synthetase family.</text>
</comment>
<organism evidence="8 9">
    <name type="scientific">Candidatus Vidania fulgoroideorum</name>
    <dbReference type="NCBI Taxonomy" id="881286"/>
    <lineage>
        <taxon>Bacteria</taxon>
        <taxon>Pseudomonadati</taxon>
        <taxon>Pseudomonadota</taxon>
        <taxon>Betaproteobacteria</taxon>
        <taxon>Candidatus Vidania</taxon>
    </lineage>
</organism>
<dbReference type="SUPFAM" id="SSF52374">
    <property type="entry name" value="Nucleotidylyl transferase"/>
    <property type="match status" value="1"/>
</dbReference>
<dbReference type="AlphaFoldDB" id="A0A346E0F3"/>
<dbReference type="PANTHER" id="PTHR43097">
    <property type="entry name" value="GLUTAMINE-TRNA LIGASE"/>
    <property type="match status" value="1"/>
</dbReference>
<dbReference type="KEGG" id="vfg:C9I84_053"/>
<sequence length="397" mass="48120">MNFFIKKNIKNKNIKTRFSPEPSGELHLGHLKCIYINYFVSKFSKGNMIIRFDDTNPLNCNKKSINKIIRDIKNVNLYKKLKSINFTSNYFNRLIVIAKIFIKNKFAYIEYKKIRILSIKKSIKIFKMMKRGKIDEKKSILKSNILTLTKNYNTKLNTMYRIIKKQKYFSKNIFIYPTYNFSHCLCDLFDKINISFCTKEFENNKFFYNWYLKKYTDIFNIKNIPIQIEFSKLQIENVPLSKRKIKNIKDKSNLMTLNSLLNRGVCYKYLIKFCKTLSYSKKESIIKFNFFNIFIIKKMLKKKFPIVNFLYNPKRIFLCKKIYIEENLKKSKNIKLLNNIFKTKILFNNIFGKENYLENNYKYIYLEKKIKKNKIIYIKNLGFFKKNKKIFKEILTY</sequence>
<evidence type="ECO:0000256" key="6">
    <source>
        <dbReference type="RuleBase" id="RU363037"/>
    </source>
</evidence>
<accession>A0A346E0F3</accession>
<dbReference type="PANTHER" id="PTHR43097:SF4">
    <property type="entry name" value="GLUTAMINE--TRNA LIGASE"/>
    <property type="match status" value="1"/>
</dbReference>
<gene>
    <name evidence="8" type="ORF">C9I84_053</name>
</gene>
<evidence type="ECO:0000256" key="1">
    <source>
        <dbReference type="ARBA" id="ARBA00022598"/>
    </source>
</evidence>
<dbReference type="InterPro" id="IPR000924">
    <property type="entry name" value="Glu/Gln-tRNA-synth"/>
</dbReference>
<reference evidence="8 9" key="1">
    <citation type="submission" date="2018-03" db="EMBL/GenBank/DDBJ databases">
        <title>A parallel universe: an anciently diverged bacterial symbiosis in a Hawaiian planthopper (Hemiptera: Cixiidae) reveals rearranged nutritional responsibilities.</title>
        <authorList>
            <person name="Bennett G."/>
            <person name="Mao M."/>
        </authorList>
    </citation>
    <scope>NUCLEOTIDE SEQUENCE [LARGE SCALE GENOMIC DNA]</scope>
    <source>
        <strain evidence="8 9">OLIH</strain>
    </source>
</reference>
<evidence type="ECO:0000256" key="5">
    <source>
        <dbReference type="ARBA" id="ARBA00023146"/>
    </source>
</evidence>
<dbReference type="Gene3D" id="3.40.50.620">
    <property type="entry name" value="HUPs"/>
    <property type="match status" value="1"/>
</dbReference>
<feature type="domain" description="Glutamyl/glutaminyl-tRNA synthetase class Ib catalytic" evidence="7">
    <location>
        <begin position="14"/>
        <end position="299"/>
    </location>
</feature>
<dbReference type="InterPro" id="IPR020058">
    <property type="entry name" value="Glu/Gln-tRNA-synth_Ib_cat-dom"/>
</dbReference>
<keyword evidence="5 6" id="KW-0030">Aminoacyl-tRNA synthetase</keyword>
<name>A0A346E0F3_9PROT</name>
<dbReference type="GO" id="GO:0005524">
    <property type="term" value="F:ATP binding"/>
    <property type="evidence" value="ECO:0007669"/>
    <property type="project" value="UniProtKB-KW"/>
</dbReference>
<protein>
    <submittedName>
        <fullName evidence="8">Glutaminyl-tRNA synthetase</fullName>
    </submittedName>
</protein>
<dbReference type="PROSITE" id="PS00178">
    <property type="entry name" value="AA_TRNA_LIGASE_I"/>
    <property type="match status" value="1"/>
</dbReference>
<dbReference type="GO" id="GO:0006425">
    <property type="term" value="P:glutaminyl-tRNA aminoacylation"/>
    <property type="evidence" value="ECO:0007669"/>
    <property type="project" value="TreeGrafter"/>
</dbReference>
<dbReference type="Pfam" id="PF00749">
    <property type="entry name" value="tRNA-synt_1c"/>
    <property type="match status" value="1"/>
</dbReference>
<dbReference type="InterPro" id="IPR014729">
    <property type="entry name" value="Rossmann-like_a/b/a_fold"/>
</dbReference>